<dbReference type="AlphaFoldDB" id="C3ZXM7"/>
<evidence type="ECO:0000313" key="2">
    <source>
        <dbReference type="EMBL" id="EEN42690.1"/>
    </source>
</evidence>
<feature type="compositionally biased region" description="Polar residues" evidence="1">
    <location>
        <begin position="23"/>
        <end position="33"/>
    </location>
</feature>
<reference evidence="2" key="1">
    <citation type="journal article" date="2008" name="Nature">
        <title>The amphioxus genome and the evolution of the chordate karyotype.</title>
        <authorList>
            <consortium name="US DOE Joint Genome Institute (JGI-PGF)"/>
            <person name="Putnam N.H."/>
            <person name="Butts T."/>
            <person name="Ferrier D.E.K."/>
            <person name="Furlong R.F."/>
            <person name="Hellsten U."/>
            <person name="Kawashima T."/>
            <person name="Robinson-Rechavi M."/>
            <person name="Shoguchi E."/>
            <person name="Terry A."/>
            <person name="Yu J.-K."/>
            <person name="Benito-Gutierrez E.L."/>
            <person name="Dubchak I."/>
            <person name="Garcia-Fernandez J."/>
            <person name="Gibson-Brown J.J."/>
            <person name="Grigoriev I.V."/>
            <person name="Horton A.C."/>
            <person name="de Jong P.J."/>
            <person name="Jurka J."/>
            <person name="Kapitonov V.V."/>
            <person name="Kohara Y."/>
            <person name="Kuroki Y."/>
            <person name="Lindquist E."/>
            <person name="Lucas S."/>
            <person name="Osoegawa K."/>
            <person name="Pennacchio L.A."/>
            <person name="Salamov A.A."/>
            <person name="Satou Y."/>
            <person name="Sauka-Spengler T."/>
            <person name="Schmutz J."/>
            <person name="Shin-I T."/>
            <person name="Toyoda A."/>
            <person name="Bronner-Fraser M."/>
            <person name="Fujiyama A."/>
            <person name="Holland L.Z."/>
            <person name="Holland P.W.H."/>
            <person name="Satoh N."/>
            <person name="Rokhsar D.S."/>
        </authorList>
    </citation>
    <scope>NUCLEOTIDE SEQUENCE [LARGE SCALE GENOMIC DNA]</scope>
    <source>
        <strain evidence="2">S238N-H82</strain>
        <tissue evidence="2">Testes</tissue>
    </source>
</reference>
<proteinExistence type="predicted"/>
<feature type="compositionally biased region" description="Basic and acidic residues" evidence="1">
    <location>
        <begin position="11"/>
        <end position="22"/>
    </location>
</feature>
<feature type="compositionally biased region" description="Basic and acidic residues" evidence="1">
    <location>
        <begin position="63"/>
        <end position="95"/>
    </location>
</feature>
<organism>
    <name type="scientific">Branchiostoma floridae</name>
    <name type="common">Florida lancelet</name>
    <name type="synonym">Amphioxus</name>
    <dbReference type="NCBI Taxonomy" id="7739"/>
    <lineage>
        <taxon>Eukaryota</taxon>
        <taxon>Metazoa</taxon>
        <taxon>Chordata</taxon>
        <taxon>Cephalochordata</taxon>
        <taxon>Leptocardii</taxon>
        <taxon>Amphioxiformes</taxon>
        <taxon>Branchiostomatidae</taxon>
        <taxon>Branchiostoma</taxon>
    </lineage>
</organism>
<gene>
    <name evidence="2" type="ORF">BRAFLDRAFT_105486</name>
</gene>
<evidence type="ECO:0000256" key="1">
    <source>
        <dbReference type="SAM" id="MobiDB-lite"/>
    </source>
</evidence>
<feature type="region of interest" description="Disordered" evidence="1">
    <location>
        <begin position="58"/>
        <end position="99"/>
    </location>
</feature>
<dbReference type="InParanoid" id="C3ZXM7"/>
<name>C3ZXM7_BRAFL</name>
<protein>
    <submittedName>
        <fullName evidence="2">Uncharacterized protein</fullName>
    </submittedName>
</protein>
<accession>C3ZXM7</accession>
<dbReference type="EMBL" id="GG666714">
    <property type="protein sequence ID" value="EEN42690.1"/>
    <property type="molecule type" value="Genomic_DNA"/>
</dbReference>
<dbReference type="STRING" id="7739.C3ZXM7"/>
<sequence>MEVEMGGVMDDSVKQMKKEEKTMGQSSNNAWREISDTQSLTDMLLSFIRHLANSIPPEEALEGTEKSLDEMGGEKSAEKMGAEKSAEKMSAEKSTKKMNVQKSPELRWVRINLQRRWSDADGYSQWTDNHTGRPLHVKVKTLLGFLIQAVGKVWRTVQVCQGVECDNYWWTKLSKTTEISSVDYGPMRCPED</sequence>
<feature type="region of interest" description="Disordered" evidence="1">
    <location>
        <begin position="1"/>
        <end position="33"/>
    </location>
</feature>